<name>A0A5C6C1K8_9BACT</name>
<dbReference type="AlphaFoldDB" id="A0A5C6C1K8"/>
<sequence>MEKFRWGAGLSNTSNRSRKSEGWEFTGVRVNCEWIESGNPAEPGGGRSCYEVLLYSDGSHRKGDANRRSFADAESAEHTIEQIVGVDLAGDVPDGRCGGANLGSDEFVTRLQLCHVDCTANCEAGRGE</sequence>
<reference evidence="1 2" key="1">
    <citation type="journal article" date="2020" name="Antonie Van Leeuwenhoek">
        <title>Rhodopirellula heiligendammensis sp. nov., Rhodopirellula pilleata sp. nov., and Rhodopirellula solitaria sp. nov. isolated from natural or artificial marine surfaces in Northern Germany and California, USA, and emended description of the genus Rhodopirellula.</title>
        <authorList>
            <person name="Kallscheuer N."/>
            <person name="Wiegand S."/>
            <person name="Jogler M."/>
            <person name="Boedeker C."/>
            <person name="Peeters S.H."/>
            <person name="Rast P."/>
            <person name="Heuer A."/>
            <person name="Jetten M.S.M."/>
            <person name="Rohde M."/>
            <person name="Jogler C."/>
        </authorList>
    </citation>
    <scope>NUCLEOTIDE SEQUENCE [LARGE SCALE GENOMIC DNA]</scope>
    <source>
        <strain evidence="1 2">Poly21</strain>
    </source>
</reference>
<protein>
    <submittedName>
        <fullName evidence="1">Uncharacterized protein</fullName>
    </submittedName>
</protein>
<evidence type="ECO:0000313" key="1">
    <source>
        <dbReference type="EMBL" id="TWU18048.1"/>
    </source>
</evidence>
<proteinExistence type="predicted"/>
<accession>A0A5C6C1K8</accession>
<dbReference type="EMBL" id="SJPU01000001">
    <property type="protein sequence ID" value="TWU18048.1"/>
    <property type="molecule type" value="Genomic_DNA"/>
</dbReference>
<gene>
    <name evidence="1" type="ORF">Poly21_02030</name>
</gene>
<organism evidence="1 2">
    <name type="scientific">Allorhodopirellula heiligendammensis</name>
    <dbReference type="NCBI Taxonomy" id="2714739"/>
    <lineage>
        <taxon>Bacteria</taxon>
        <taxon>Pseudomonadati</taxon>
        <taxon>Planctomycetota</taxon>
        <taxon>Planctomycetia</taxon>
        <taxon>Pirellulales</taxon>
        <taxon>Pirellulaceae</taxon>
        <taxon>Allorhodopirellula</taxon>
    </lineage>
</organism>
<keyword evidence="2" id="KW-1185">Reference proteome</keyword>
<dbReference type="Proteomes" id="UP000319908">
    <property type="component" value="Unassembled WGS sequence"/>
</dbReference>
<evidence type="ECO:0000313" key="2">
    <source>
        <dbReference type="Proteomes" id="UP000319908"/>
    </source>
</evidence>
<comment type="caution">
    <text evidence="1">The sequence shown here is derived from an EMBL/GenBank/DDBJ whole genome shotgun (WGS) entry which is preliminary data.</text>
</comment>